<comment type="caution">
    <text evidence="1">The sequence shown here is derived from an EMBL/GenBank/DDBJ whole genome shotgun (WGS) entry which is preliminary data.</text>
</comment>
<dbReference type="Proteomes" id="UP001630127">
    <property type="component" value="Unassembled WGS sequence"/>
</dbReference>
<evidence type="ECO:0000313" key="2">
    <source>
        <dbReference type="Proteomes" id="UP001630127"/>
    </source>
</evidence>
<evidence type="ECO:0000313" key="1">
    <source>
        <dbReference type="EMBL" id="KAL3509329.1"/>
    </source>
</evidence>
<proteinExistence type="predicted"/>
<dbReference type="AlphaFoldDB" id="A0ABD2YRF6"/>
<organism evidence="1 2">
    <name type="scientific">Cinchona calisaya</name>
    <dbReference type="NCBI Taxonomy" id="153742"/>
    <lineage>
        <taxon>Eukaryota</taxon>
        <taxon>Viridiplantae</taxon>
        <taxon>Streptophyta</taxon>
        <taxon>Embryophyta</taxon>
        <taxon>Tracheophyta</taxon>
        <taxon>Spermatophyta</taxon>
        <taxon>Magnoliopsida</taxon>
        <taxon>eudicotyledons</taxon>
        <taxon>Gunneridae</taxon>
        <taxon>Pentapetalae</taxon>
        <taxon>asterids</taxon>
        <taxon>lamiids</taxon>
        <taxon>Gentianales</taxon>
        <taxon>Rubiaceae</taxon>
        <taxon>Cinchonoideae</taxon>
        <taxon>Cinchoneae</taxon>
        <taxon>Cinchona</taxon>
    </lineage>
</organism>
<name>A0ABD2YRF6_9GENT</name>
<gene>
    <name evidence="1" type="ORF">ACH5RR_028730</name>
</gene>
<reference evidence="1 2" key="1">
    <citation type="submission" date="2024-11" db="EMBL/GenBank/DDBJ databases">
        <title>A near-complete genome assembly of Cinchona calisaya.</title>
        <authorList>
            <person name="Lian D.C."/>
            <person name="Zhao X.W."/>
            <person name="Wei L."/>
        </authorList>
    </citation>
    <scope>NUCLEOTIDE SEQUENCE [LARGE SCALE GENOMIC DNA]</scope>
    <source>
        <tissue evidence="1">Nenye</tissue>
    </source>
</reference>
<sequence length="145" mass="17214">MGVLKSNFGQEDIDLIIRIPISISDIKDRWDWSKTADGNYSIKIGYAAAKKSVDRRFKHNRRIADTSCNLERWWEVLIGAADRKEGREHICLTENLLWQIWKEKNSWNLNQKRKLDIQVVQKVLTEWNEFQEARKVVQRESINET</sequence>
<accession>A0ABD2YRF6</accession>
<keyword evidence="2" id="KW-1185">Reference proteome</keyword>
<dbReference type="EMBL" id="JBJUIK010000012">
    <property type="protein sequence ID" value="KAL3509329.1"/>
    <property type="molecule type" value="Genomic_DNA"/>
</dbReference>
<protein>
    <submittedName>
        <fullName evidence="1">Uncharacterized protein</fullName>
    </submittedName>
</protein>